<gene>
    <name evidence="1" type="ORF">SDC9_203267</name>
</gene>
<sequence>MRPHHSGRGIAVVNDVDCFSLRYAGYRKSGYQHQQHTDRHALPHGMKRTCSLFSCGR</sequence>
<reference evidence="1" key="1">
    <citation type="submission" date="2019-08" db="EMBL/GenBank/DDBJ databases">
        <authorList>
            <person name="Kucharzyk K."/>
            <person name="Murdoch R.W."/>
            <person name="Higgins S."/>
            <person name="Loffler F."/>
        </authorList>
    </citation>
    <scope>NUCLEOTIDE SEQUENCE</scope>
</reference>
<organism evidence="1">
    <name type="scientific">bioreactor metagenome</name>
    <dbReference type="NCBI Taxonomy" id="1076179"/>
    <lineage>
        <taxon>unclassified sequences</taxon>
        <taxon>metagenomes</taxon>
        <taxon>ecological metagenomes</taxon>
    </lineage>
</organism>
<comment type="caution">
    <text evidence="1">The sequence shown here is derived from an EMBL/GenBank/DDBJ whole genome shotgun (WGS) entry which is preliminary data.</text>
</comment>
<dbReference type="EMBL" id="VSSQ01125020">
    <property type="protein sequence ID" value="MPN55583.1"/>
    <property type="molecule type" value="Genomic_DNA"/>
</dbReference>
<protein>
    <submittedName>
        <fullName evidence="1">Uncharacterized protein</fullName>
    </submittedName>
</protein>
<proteinExistence type="predicted"/>
<accession>A0A645J7W5</accession>
<evidence type="ECO:0000313" key="1">
    <source>
        <dbReference type="EMBL" id="MPN55583.1"/>
    </source>
</evidence>
<name>A0A645J7W5_9ZZZZ</name>
<dbReference type="AlphaFoldDB" id="A0A645J7W5"/>